<dbReference type="EMBL" id="JBHUJD010000024">
    <property type="protein sequence ID" value="MFD2311884.1"/>
    <property type="molecule type" value="Genomic_DNA"/>
</dbReference>
<proteinExistence type="predicted"/>
<keyword evidence="2" id="KW-1185">Reference proteome</keyword>
<dbReference type="Proteomes" id="UP001597425">
    <property type="component" value="Unassembled WGS sequence"/>
</dbReference>
<comment type="caution">
    <text evidence="1">The sequence shown here is derived from an EMBL/GenBank/DDBJ whole genome shotgun (WGS) entry which is preliminary data.</text>
</comment>
<evidence type="ECO:0000313" key="1">
    <source>
        <dbReference type="EMBL" id="MFD2311884.1"/>
    </source>
</evidence>
<sequence>MNKKYRIPPFLENLQDQAAYERWLQRKAIAHVRRDRNRGNDTATVAEYKRAIHAAVIESCGNDFYTGEPLDWSLLSQYSNEESKSLRREYKKRFRFLPSVDHVGDGLGAADFKICAWRTNDCKNDLSHDELVAFCRRVVSHAEKVL</sequence>
<reference evidence="2" key="1">
    <citation type="journal article" date="2019" name="Int. J. Syst. Evol. Microbiol.">
        <title>The Global Catalogue of Microorganisms (GCM) 10K type strain sequencing project: providing services to taxonomists for standard genome sequencing and annotation.</title>
        <authorList>
            <consortium name="The Broad Institute Genomics Platform"/>
            <consortium name="The Broad Institute Genome Sequencing Center for Infectious Disease"/>
            <person name="Wu L."/>
            <person name="Ma J."/>
        </authorList>
    </citation>
    <scope>NUCLEOTIDE SEQUENCE [LARGE SCALE GENOMIC DNA]</scope>
    <source>
        <strain evidence="2">KCTC 12848</strain>
    </source>
</reference>
<dbReference type="RefSeq" id="WP_265722682.1">
    <property type="nucleotide sequence ID" value="NZ_JAPIVK010000027.1"/>
</dbReference>
<protein>
    <submittedName>
        <fullName evidence="1">Uncharacterized protein</fullName>
    </submittedName>
</protein>
<organism evidence="1 2">
    <name type="scientific">Microbulbifer halophilus</name>
    <dbReference type="NCBI Taxonomy" id="453963"/>
    <lineage>
        <taxon>Bacteria</taxon>
        <taxon>Pseudomonadati</taxon>
        <taxon>Pseudomonadota</taxon>
        <taxon>Gammaproteobacteria</taxon>
        <taxon>Cellvibrionales</taxon>
        <taxon>Microbulbiferaceae</taxon>
        <taxon>Microbulbifer</taxon>
    </lineage>
</organism>
<name>A0ABW5EFK0_9GAMM</name>
<gene>
    <name evidence="1" type="ORF">ACFSKX_15750</name>
</gene>
<accession>A0ABW5EFK0</accession>
<evidence type="ECO:0000313" key="2">
    <source>
        <dbReference type="Proteomes" id="UP001597425"/>
    </source>
</evidence>